<sequence>MLKLVFTMEINSLKKLKHHSWDQWRRKKMKRISWGTGIVIAILIFVVLVLAQTIYLMNQKVDLVEEDYYKKGIEYQKDIDVRKKSRELSEPVHFDFNGQYLIVNFPKELSNNNINGEILLYRPSDSGLDLKFPVNTDSFRQIISVSNLKKGFWRVKLKWNYDGQDYYDENSFIIQ</sequence>
<gene>
    <name evidence="2" type="ORF">ENS31_11320</name>
</gene>
<evidence type="ECO:0008006" key="3">
    <source>
        <dbReference type="Google" id="ProtNLM"/>
    </source>
</evidence>
<evidence type="ECO:0000313" key="2">
    <source>
        <dbReference type="EMBL" id="HFI92098.1"/>
    </source>
</evidence>
<dbReference type="AlphaFoldDB" id="A0A7V2ZLA5"/>
<dbReference type="Pfam" id="PF05751">
    <property type="entry name" value="FixH"/>
    <property type="match status" value="1"/>
</dbReference>
<comment type="caution">
    <text evidence="2">The sequence shown here is derived from an EMBL/GenBank/DDBJ whole genome shotgun (WGS) entry which is preliminary data.</text>
</comment>
<reference evidence="2" key="1">
    <citation type="journal article" date="2020" name="mSystems">
        <title>Genome- and Community-Level Interaction Insights into Carbon Utilization and Element Cycling Functions of Hydrothermarchaeota in Hydrothermal Sediment.</title>
        <authorList>
            <person name="Zhou Z."/>
            <person name="Liu Y."/>
            <person name="Xu W."/>
            <person name="Pan J."/>
            <person name="Luo Z.H."/>
            <person name="Li M."/>
        </authorList>
    </citation>
    <scope>NUCLEOTIDE SEQUENCE [LARGE SCALE GENOMIC DNA]</scope>
    <source>
        <strain evidence="2">SpSt-479</strain>
    </source>
</reference>
<feature type="transmembrane region" description="Helical" evidence="1">
    <location>
        <begin position="34"/>
        <end position="57"/>
    </location>
</feature>
<proteinExistence type="predicted"/>
<protein>
    <recommendedName>
        <fullName evidence="3">Nitrogen fixation protein FixH</fullName>
    </recommendedName>
</protein>
<dbReference type="InterPro" id="IPR008620">
    <property type="entry name" value="FixH"/>
</dbReference>
<evidence type="ECO:0000256" key="1">
    <source>
        <dbReference type="SAM" id="Phobius"/>
    </source>
</evidence>
<name>A0A7V2ZLA5_9BACT</name>
<dbReference type="EMBL" id="DSUJ01000008">
    <property type="protein sequence ID" value="HFI92098.1"/>
    <property type="molecule type" value="Genomic_DNA"/>
</dbReference>
<organism evidence="2">
    <name type="scientific">Ignavibacterium album</name>
    <dbReference type="NCBI Taxonomy" id="591197"/>
    <lineage>
        <taxon>Bacteria</taxon>
        <taxon>Pseudomonadati</taxon>
        <taxon>Ignavibacteriota</taxon>
        <taxon>Ignavibacteria</taxon>
        <taxon>Ignavibacteriales</taxon>
        <taxon>Ignavibacteriaceae</taxon>
        <taxon>Ignavibacterium</taxon>
    </lineage>
</organism>
<keyword evidence="1" id="KW-0472">Membrane</keyword>
<keyword evidence="1" id="KW-1133">Transmembrane helix</keyword>
<accession>A0A7V2ZLA5</accession>
<keyword evidence="1" id="KW-0812">Transmembrane</keyword>